<dbReference type="EMBL" id="MLQL01000014">
    <property type="protein sequence ID" value="OQE21405.1"/>
    <property type="molecule type" value="Genomic_DNA"/>
</dbReference>
<dbReference type="Proteomes" id="UP000191342">
    <property type="component" value="Unassembled WGS sequence"/>
</dbReference>
<name>A0A1V6T4V3_9EURO</name>
<dbReference type="OrthoDB" id="5427350at2759"/>
<proteinExistence type="predicted"/>
<dbReference type="InterPro" id="IPR039535">
    <property type="entry name" value="ASST-like"/>
</dbReference>
<dbReference type="AlphaFoldDB" id="A0A1V6T4V3"/>
<keyword evidence="1" id="KW-0732">Signal</keyword>
<reference evidence="3" key="1">
    <citation type="journal article" date="2017" name="Nat. Microbiol.">
        <title>Global analysis of biosynthetic gene clusters reveals vast potential of secondary metabolite production in Penicillium species.</title>
        <authorList>
            <person name="Nielsen J.C."/>
            <person name="Grijseels S."/>
            <person name="Prigent S."/>
            <person name="Ji B."/>
            <person name="Dainat J."/>
            <person name="Nielsen K.F."/>
            <person name="Frisvad J.C."/>
            <person name="Workman M."/>
            <person name="Nielsen J."/>
        </authorList>
    </citation>
    <scope>NUCLEOTIDE SEQUENCE [LARGE SCALE GENOMIC DNA]</scope>
    <source>
        <strain evidence="3">IBT 14082</strain>
    </source>
</reference>
<evidence type="ECO:0000256" key="1">
    <source>
        <dbReference type="SAM" id="SignalP"/>
    </source>
</evidence>
<comment type="caution">
    <text evidence="2">The sequence shown here is derived from an EMBL/GenBank/DDBJ whole genome shotgun (WGS) entry which is preliminary data.</text>
</comment>
<dbReference type="InterPro" id="IPR053143">
    <property type="entry name" value="Arylsulfate_ST"/>
</dbReference>
<gene>
    <name evidence="2" type="ORF">PENFLA_c014G00097</name>
</gene>
<dbReference type="PANTHER" id="PTHR35340:SF9">
    <property type="entry name" value="ASST-DOMAIN-CONTAINING PROTEIN"/>
    <property type="match status" value="1"/>
</dbReference>
<sequence length="532" mass="59363">MLLQWLVWLNFLNLASADWQFLTRPELSPPKLNITVPASQTAAGYIFISPKEQLGYVGPEQPAPYIYREDGELIWSGVGYYNGYVVDFGVVHVNGTPVLRAFQGTRVNGLPTFGYHTILDNHYQTVNVVHAASHKIALVHEFQVVDGGSALIEVGPPILKDLSAFGGDEEQKWITSAGFQEIDLATGELLFEWYMLDHISPGFSYLRLDPDLPTLARSPSDAWTGAWINSIDKDDEGNYLVSFRFLSAIYKINGTSGEIMWQLGGKNGSDFEIPPNLEFRFQHDARMRYRSPDGSIEHISLFDNANADMQPDHYSGLPSKVRCIELNHKTKSISEIWTFTAPDNLIAASQGNVQTLPNGNVFANWGVAGAVTEFSSEGAVLFHAYLDSEPNTLVHSYRGFRSNWTGLSSEEPAILALRNQEGVVSVWVSWNGDTETRDWAFHLEDQSGLNVNSLGSQTRDGFETRFEIRMSGSLKELQEYSVVAEALDSSGASIGRTRPTQIQDDTLYRAQINKLSSQKVQKADYQQSRMEL</sequence>
<feature type="signal peptide" evidence="1">
    <location>
        <begin position="1"/>
        <end position="17"/>
    </location>
</feature>
<evidence type="ECO:0000313" key="3">
    <source>
        <dbReference type="Proteomes" id="UP000191342"/>
    </source>
</evidence>
<evidence type="ECO:0000313" key="2">
    <source>
        <dbReference type="EMBL" id="OQE21405.1"/>
    </source>
</evidence>
<feature type="chain" id="PRO_5012935300" description="ASST-domain-containing protein" evidence="1">
    <location>
        <begin position="18"/>
        <end position="532"/>
    </location>
</feature>
<protein>
    <recommendedName>
        <fullName evidence="4">ASST-domain-containing protein</fullName>
    </recommendedName>
</protein>
<keyword evidence="3" id="KW-1185">Reference proteome</keyword>
<accession>A0A1V6T4V3</accession>
<evidence type="ECO:0008006" key="4">
    <source>
        <dbReference type="Google" id="ProtNLM"/>
    </source>
</evidence>
<dbReference type="Pfam" id="PF14269">
    <property type="entry name" value="Arylsulfotran_2"/>
    <property type="match status" value="1"/>
</dbReference>
<organism evidence="2 3">
    <name type="scientific">Penicillium flavigenum</name>
    <dbReference type="NCBI Taxonomy" id="254877"/>
    <lineage>
        <taxon>Eukaryota</taxon>
        <taxon>Fungi</taxon>
        <taxon>Dikarya</taxon>
        <taxon>Ascomycota</taxon>
        <taxon>Pezizomycotina</taxon>
        <taxon>Eurotiomycetes</taxon>
        <taxon>Eurotiomycetidae</taxon>
        <taxon>Eurotiales</taxon>
        <taxon>Aspergillaceae</taxon>
        <taxon>Penicillium</taxon>
    </lineage>
</organism>
<dbReference type="PANTHER" id="PTHR35340">
    <property type="entry name" value="PQQ ENZYME REPEAT PROTEIN-RELATED"/>
    <property type="match status" value="1"/>
</dbReference>